<sequence>MIDDNFVAGDVPADNNAEAMPTRVMDDVGHCQRVAHGRENVNVTLWIVGDLHIFPVPCYTLRVANIIHSPSWHCLYIDIS</sequence>
<gene>
    <name evidence="1" type="ORF">ILEXP_LOCUS39294</name>
</gene>
<protein>
    <submittedName>
        <fullName evidence="1">Uncharacterized protein</fullName>
    </submittedName>
</protein>
<dbReference type="AlphaFoldDB" id="A0ABC8TK38"/>
<comment type="caution">
    <text evidence="1">The sequence shown here is derived from an EMBL/GenBank/DDBJ whole genome shotgun (WGS) entry which is preliminary data.</text>
</comment>
<proteinExistence type="predicted"/>
<reference evidence="1 2" key="1">
    <citation type="submission" date="2024-02" db="EMBL/GenBank/DDBJ databases">
        <authorList>
            <person name="Vignale AGUSTIN F."/>
            <person name="Sosa J E."/>
            <person name="Modenutti C."/>
        </authorList>
    </citation>
    <scope>NUCLEOTIDE SEQUENCE [LARGE SCALE GENOMIC DNA]</scope>
</reference>
<name>A0ABC8TK38_9AQUA</name>
<dbReference type="EMBL" id="CAUOFW020005374">
    <property type="protein sequence ID" value="CAK9169820.1"/>
    <property type="molecule type" value="Genomic_DNA"/>
</dbReference>
<feature type="non-terminal residue" evidence="1">
    <location>
        <position position="80"/>
    </location>
</feature>
<accession>A0ABC8TK38</accession>
<dbReference type="Proteomes" id="UP001642360">
    <property type="component" value="Unassembled WGS sequence"/>
</dbReference>
<evidence type="ECO:0000313" key="1">
    <source>
        <dbReference type="EMBL" id="CAK9169820.1"/>
    </source>
</evidence>
<evidence type="ECO:0000313" key="2">
    <source>
        <dbReference type="Proteomes" id="UP001642360"/>
    </source>
</evidence>
<feature type="non-terminal residue" evidence="1">
    <location>
        <position position="1"/>
    </location>
</feature>
<organism evidence="1 2">
    <name type="scientific">Ilex paraguariensis</name>
    <name type="common">yerba mate</name>
    <dbReference type="NCBI Taxonomy" id="185542"/>
    <lineage>
        <taxon>Eukaryota</taxon>
        <taxon>Viridiplantae</taxon>
        <taxon>Streptophyta</taxon>
        <taxon>Embryophyta</taxon>
        <taxon>Tracheophyta</taxon>
        <taxon>Spermatophyta</taxon>
        <taxon>Magnoliopsida</taxon>
        <taxon>eudicotyledons</taxon>
        <taxon>Gunneridae</taxon>
        <taxon>Pentapetalae</taxon>
        <taxon>asterids</taxon>
        <taxon>campanulids</taxon>
        <taxon>Aquifoliales</taxon>
        <taxon>Aquifoliaceae</taxon>
        <taxon>Ilex</taxon>
    </lineage>
</organism>
<keyword evidence="2" id="KW-1185">Reference proteome</keyword>